<proteinExistence type="predicted"/>
<dbReference type="AlphaFoldDB" id="A0A1M4UB84"/>
<dbReference type="Proteomes" id="UP000242857">
    <property type="component" value="Unassembled WGS sequence"/>
</dbReference>
<keyword evidence="2" id="KW-1185">Reference proteome</keyword>
<evidence type="ECO:0008006" key="3">
    <source>
        <dbReference type="Google" id="ProtNLM"/>
    </source>
</evidence>
<evidence type="ECO:0000313" key="1">
    <source>
        <dbReference type="EMBL" id="SHE54131.1"/>
    </source>
</evidence>
<dbReference type="STRING" id="213588.SAMN02745204_00652"/>
<protein>
    <recommendedName>
        <fullName evidence="3">DUF748 domain-containing protein</fullName>
    </recommendedName>
</protein>
<dbReference type="EMBL" id="FQUK01000007">
    <property type="protein sequence ID" value="SHE54131.1"/>
    <property type="molecule type" value="Genomic_DNA"/>
</dbReference>
<accession>A0A1M4UB84</accession>
<gene>
    <name evidence="1" type="ORF">SAMN02745204_00652</name>
</gene>
<sequence length="415" mass="45487">MSAVPARWRRALWLLALLSIALTAWLLQPQRGGPLLLTTLGRTLDLELDATALDYRLRGTPQLTLDGLVVHRPGDPQPLLRVRRVYLALPWHTLLHGNQALRLRRLELDAPVLNLPALQRWLASRPAGALRLPRLDDGLRVQNGRIDAGARHLDQIDLDLPRLDPTQYSRLLLLARYRDTDAGLAIPARLVVTLDSPQALLAGRPAQLTVEGWLTPTASDWRLPMAVHVAGSLVLADGSLKLAPARLGLAGRYLAAAQVLPFRLGVNGSLDLDQQGMRLMPFVLRLYGDTAVPDLTAQGRLIVASHLQVQLQGMLADWPPAWPPLPSPLATSRAPLPFTLNYVGAADLSAPLTLTLRRDATQLQTRLAWPHLQTWLQAPGTGSPLPPLDGWLSAPTLEIEGIRLEGVELRIKDTP</sequence>
<evidence type="ECO:0000313" key="2">
    <source>
        <dbReference type="Proteomes" id="UP000242857"/>
    </source>
</evidence>
<name>A0A1M4UB84_9GAMM</name>
<organism evidence="1 2">
    <name type="scientific">Thermomonas hydrothermalis</name>
    <dbReference type="NCBI Taxonomy" id="213588"/>
    <lineage>
        <taxon>Bacteria</taxon>
        <taxon>Pseudomonadati</taxon>
        <taxon>Pseudomonadota</taxon>
        <taxon>Gammaproteobacteria</taxon>
        <taxon>Lysobacterales</taxon>
        <taxon>Lysobacteraceae</taxon>
        <taxon>Thermomonas</taxon>
    </lineage>
</organism>
<dbReference type="RefSeq" id="WP_072755195.1">
    <property type="nucleotide sequence ID" value="NZ_FQUK01000007.1"/>
</dbReference>
<dbReference type="OrthoDB" id="5965899at2"/>
<reference evidence="2" key="1">
    <citation type="submission" date="2016-11" db="EMBL/GenBank/DDBJ databases">
        <authorList>
            <person name="Varghese N."/>
            <person name="Submissions S."/>
        </authorList>
    </citation>
    <scope>NUCLEOTIDE SEQUENCE [LARGE SCALE GENOMIC DNA]</scope>
    <source>
        <strain evidence="2">DSM 14834</strain>
    </source>
</reference>